<sequence>MQRLQNRRLVHRHVVQWVRCQTQAQLAQLILPLLKIEEGKIYRQGRNSKTVSPPKHAAIKDYRAATGFECLVGYWYLEKQTDRFEELMNRSEILEYLESVLPESKNSFTTAA</sequence>
<gene>
    <name evidence="2" type="ORF">METZ01_LOCUS12656</name>
</gene>
<dbReference type="InterPro" id="IPR000999">
    <property type="entry name" value="RNase_III_dom"/>
</dbReference>
<evidence type="ECO:0000313" key="2">
    <source>
        <dbReference type="EMBL" id="SUZ59802.1"/>
    </source>
</evidence>
<dbReference type="GO" id="GO:0006396">
    <property type="term" value="P:RNA processing"/>
    <property type="evidence" value="ECO:0007669"/>
    <property type="project" value="InterPro"/>
</dbReference>
<dbReference type="GO" id="GO:0004525">
    <property type="term" value="F:ribonuclease III activity"/>
    <property type="evidence" value="ECO:0007669"/>
    <property type="project" value="InterPro"/>
</dbReference>
<dbReference type="Pfam" id="PF00636">
    <property type="entry name" value="Ribonuclease_3"/>
    <property type="match status" value="1"/>
</dbReference>
<dbReference type="PANTHER" id="PTHR34276">
    <property type="entry name" value="MINI-RIBONUCLEASE 3"/>
    <property type="match status" value="1"/>
</dbReference>
<dbReference type="PANTHER" id="PTHR34276:SF1">
    <property type="entry name" value="MINI-RIBONUCLEASE 3"/>
    <property type="match status" value="1"/>
</dbReference>
<dbReference type="InterPro" id="IPR036389">
    <property type="entry name" value="RNase_III_sf"/>
</dbReference>
<organism evidence="2">
    <name type="scientific">marine metagenome</name>
    <dbReference type="NCBI Taxonomy" id="408172"/>
    <lineage>
        <taxon>unclassified sequences</taxon>
        <taxon>metagenomes</taxon>
        <taxon>ecological metagenomes</taxon>
    </lineage>
</organism>
<dbReference type="SUPFAM" id="SSF69065">
    <property type="entry name" value="RNase III domain-like"/>
    <property type="match status" value="1"/>
</dbReference>
<protein>
    <recommendedName>
        <fullName evidence="1">RNase III domain-containing protein</fullName>
    </recommendedName>
</protein>
<reference evidence="2" key="1">
    <citation type="submission" date="2018-05" db="EMBL/GenBank/DDBJ databases">
        <authorList>
            <person name="Lanie J.A."/>
            <person name="Ng W.-L."/>
            <person name="Kazmierczak K.M."/>
            <person name="Andrzejewski T.M."/>
            <person name="Davidsen T.M."/>
            <person name="Wayne K.J."/>
            <person name="Tettelin H."/>
            <person name="Glass J.I."/>
            <person name="Rusch D."/>
            <person name="Podicherti R."/>
            <person name="Tsui H.-C.T."/>
            <person name="Winkler M.E."/>
        </authorList>
    </citation>
    <scope>NUCLEOTIDE SEQUENCE</scope>
</reference>
<proteinExistence type="predicted"/>
<dbReference type="Gene3D" id="1.10.1520.10">
    <property type="entry name" value="Ribonuclease III domain"/>
    <property type="match status" value="1"/>
</dbReference>
<evidence type="ECO:0000259" key="1">
    <source>
        <dbReference type="Pfam" id="PF00636"/>
    </source>
</evidence>
<feature type="domain" description="RNase III" evidence="1">
    <location>
        <begin position="8"/>
        <end position="79"/>
    </location>
</feature>
<dbReference type="EMBL" id="UINC01000699">
    <property type="protein sequence ID" value="SUZ59802.1"/>
    <property type="molecule type" value="Genomic_DNA"/>
</dbReference>
<accession>A0A381NYT9</accession>
<dbReference type="AlphaFoldDB" id="A0A381NYT9"/>
<name>A0A381NYT9_9ZZZZ</name>